<comment type="caution">
    <text evidence="1">The sequence shown here is derived from an EMBL/GenBank/DDBJ whole genome shotgun (WGS) entry which is preliminary data.</text>
</comment>
<dbReference type="RefSeq" id="WP_132242168.1">
    <property type="nucleotide sequence ID" value="NZ_SLWV01000002.1"/>
</dbReference>
<reference evidence="1 2" key="1">
    <citation type="submission" date="2019-03" db="EMBL/GenBank/DDBJ databases">
        <title>Genomic Encyclopedia of Type Strains, Phase IV (KMG-IV): sequencing the most valuable type-strain genomes for metagenomic binning, comparative biology and taxonomic classification.</title>
        <authorList>
            <person name="Goeker M."/>
        </authorList>
    </citation>
    <scope>NUCLEOTIDE SEQUENCE [LARGE SCALE GENOMIC DNA]</scope>
    <source>
        <strain evidence="1 2">DSM 102940</strain>
    </source>
</reference>
<dbReference type="OrthoDB" id="1953421at2"/>
<evidence type="ECO:0000313" key="2">
    <source>
        <dbReference type="Proteomes" id="UP000294919"/>
    </source>
</evidence>
<gene>
    <name evidence="1" type="ORF">EV214_10269</name>
</gene>
<dbReference type="EMBL" id="SLWV01000002">
    <property type="protein sequence ID" value="TCO79351.1"/>
    <property type="molecule type" value="Genomic_DNA"/>
</dbReference>
<evidence type="ECO:0000313" key="1">
    <source>
        <dbReference type="EMBL" id="TCO79351.1"/>
    </source>
</evidence>
<organism evidence="1 2">
    <name type="scientific">Marinisporobacter balticus</name>
    <dbReference type="NCBI Taxonomy" id="2018667"/>
    <lineage>
        <taxon>Bacteria</taxon>
        <taxon>Bacillati</taxon>
        <taxon>Bacillota</taxon>
        <taxon>Clostridia</taxon>
        <taxon>Peptostreptococcales</taxon>
        <taxon>Thermotaleaceae</taxon>
        <taxon>Marinisporobacter</taxon>
    </lineage>
</organism>
<sequence length="153" mass="18438">MIYSYIKKNTRKTVPIYKKINPIKFMHLTKVFGKISSFSYTCQLLTRNSENTWIFKYQANHDLSITIHFCDKSTDPYAYIMIDVFRFPEKYSYQNLDDKILRVIINHIQSLDFEMLIFQLKETIHVDLCKRNGFKESNIHQMIMSIKPKFIQY</sequence>
<proteinExistence type="predicted"/>
<evidence type="ECO:0008006" key="3">
    <source>
        <dbReference type="Google" id="ProtNLM"/>
    </source>
</evidence>
<dbReference type="AlphaFoldDB" id="A0A4R2KXM3"/>
<dbReference type="Proteomes" id="UP000294919">
    <property type="component" value="Unassembled WGS sequence"/>
</dbReference>
<name>A0A4R2KXM3_9FIRM</name>
<keyword evidence="2" id="KW-1185">Reference proteome</keyword>
<accession>A0A4R2KXM3</accession>
<protein>
    <recommendedName>
        <fullName evidence="3">Acetyltransferase (GNAT) family protein</fullName>
    </recommendedName>
</protein>